<sequence>MTDHFIIALAQLNAHVGDLEGNVAKILDHRMQATVKGAHLLVTPELSVTGYPPEDLVLKAQFMAAVKQAVRRLALATGDGGPGLIVGAPWMDDWGQNKAPLRGKIFNAALLLDSGEIKAVRYKYDLPNYGVFDDARVFTPGPLPGPVSFRGLRLGLMVCEDFWTAEVSECLEESGAELLVSINASPYETSKTDVRLNLGVQRVTESGLAALYVNMVGGQDELVFDGGSFALNPDCGLVAQLPSFEEHLAFTTWERDEEERWHCTQGHCEPGPEGDDAVYRALTLGLRDYVTKNGFPGVLIGMSGGIDSALSAAVAVDALGAERVHCVMMPSPYTSRESLEDAADCSKRLGVRLDEISIEPAMTAFGEMLAPLFAERQADTTEENIQARSRGLTLMALSNKLGHMVLSTGNKSEMSVGYATLYGDMCGGYNVLKDVYKTQVFRLARWRNDHRPPGALGPEGQVIPDRIITKPPTAELKPNQTDQDTLPSYDELDAILAGLIESEAGVGDLVAKGHDRAVVNRVWRMLENAEYKRRQAPPGVKITPKSFGRDRRYPITNAYKGPY</sequence>
<comment type="pathway">
    <text evidence="1 7 8">Cofactor biosynthesis; NAD(+) biosynthesis; NAD(+) from deamido-NAD(+) (L-Gln route): step 1/1.</text>
</comment>
<keyword evidence="5 7" id="KW-0067">ATP-binding</keyword>
<comment type="similarity">
    <text evidence="9">Belongs to the NAD synthetase family.</text>
</comment>
<dbReference type="CDD" id="cd07570">
    <property type="entry name" value="GAT_Gln-NAD-synth"/>
    <property type="match status" value="1"/>
</dbReference>
<evidence type="ECO:0000259" key="10">
    <source>
        <dbReference type="PROSITE" id="PS50263"/>
    </source>
</evidence>
<dbReference type="NCBIfam" id="NF010588">
    <property type="entry name" value="PRK13981.1"/>
    <property type="match status" value="1"/>
</dbReference>
<dbReference type="Proteomes" id="UP000581135">
    <property type="component" value="Unassembled WGS sequence"/>
</dbReference>
<dbReference type="Pfam" id="PF02540">
    <property type="entry name" value="NAD_synthase"/>
    <property type="match status" value="1"/>
</dbReference>
<feature type="active site" description="Proton acceptor; for glutaminase activity" evidence="7">
    <location>
        <position position="45"/>
    </location>
</feature>
<dbReference type="PROSITE" id="PS50263">
    <property type="entry name" value="CN_HYDROLASE"/>
    <property type="match status" value="1"/>
</dbReference>
<feature type="binding site" evidence="7">
    <location>
        <position position="408"/>
    </location>
    <ligand>
        <name>ATP</name>
        <dbReference type="ChEBI" id="CHEBI:30616"/>
    </ligand>
</feature>
<dbReference type="HAMAP" id="MF_02090">
    <property type="entry name" value="NadE_glutamine_dep"/>
    <property type="match status" value="1"/>
</dbReference>
<dbReference type="InterPro" id="IPR036526">
    <property type="entry name" value="C-N_Hydrolase_sf"/>
</dbReference>
<feature type="active site" description="For glutaminase activity" evidence="7">
    <location>
        <position position="123"/>
    </location>
</feature>
<accession>A0A839SUS1</accession>
<feature type="binding site" evidence="7">
    <location>
        <position position="129"/>
    </location>
    <ligand>
        <name>L-glutamine</name>
        <dbReference type="ChEBI" id="CHEBI:58359"/>
    </ligand>
</feature>
<feature type="domain" description="CN hydrolase" evidence="10">
    <location>
        <begin position="5"/>
        <end position="255"/>
    </location>
</feature>
<dbReference type="PANTHER" id="PTHR23090:SF9">
    <property type="entry name" value="GLUTAMINE-DEPENDENT NAD(+) SYNTHETASE"/>
    <property type="match status" value="1"/>
</dbReference>
<dbReference type="PANTHER" id="PTHR23090">
    <property type="entry name" value="NH 3 /GLUTAMINE-DEPENDENT NAD + SYNTHETASE"/>
    <property type="match status" value="1"/>
</dbReference>
<dbReference type="AlphaFoldDB" id="A0A839SUS1"/>
<dbReference type="SUPFAM" id="SSF52402">
    <property type="entry name" value="Adenine nucleotide alpha hydrolases-like"/>
    <property type="match status" value="1"/>
</dbReference>
<feature type="binding site" evidence="7">
    <location>
        <position position="413"/>
    </location>
    <ligand>
        <name>deamido-NAD(+)</name>
        <dbReference type="ChEBI" id="CHEBI:58437"/>
        <note>ligand shared between two neighboring subunits</note>
    </ligand>
</feature>
<evidence type="ECO:0000256" key="5">
    <source>
        <dbReference type="ARBA" id="ARBA00022840"/>
    </source>
</evidence>
<dbReference type="EC" id="6.3.5.1" evidence="7 8"/>
<comment type="catalytic activity">
    <reaction evidence="7 8">
        <text>deamido-NAD(+) + L-glutamine + ATP + H2O = L-glutamate + AMP + diphosphate + NAD(+) + H(+)</text>
        <dbReference type="Rhea" id="RHEA:24384"/>
        <dbReference type="ChEBI" id="CHEBI:15377"/>
        <dbReference type="ChEBI" id="CHEBI:15378"/>
        <dbReference type="ChEBI" id="CHEBI:29985"/>
        <dbReference type="ChEBI" id="CHEBI:30616"/>
        <dbReference type="ChEBI" id="CHEBI:33019"/>
        <dbReference type="ChEBI" id="CHEBI:57540"/>
        <dbReference type="ChEBI" id="CHEBI:58359"/>
        <dbReference type="ChEBI" id="CHEBI:58437"/>
        <dbReference type="ChEBI" id="CHEBI:456215"/>
        <dbReference type="EC" id="6.3.5.1"/>
    </reaction>
</comment>
<evidence type="ECO:0000256" key="4">
    <source>
        <dbReference type="ARBA" id="ARBA00022741"/>
    </source>
</evidence>
<reference evidence="11 12" key="1">
    <citation type="submission" date="2020-08" db="EMBL/GenBank/DDBJ databases">
        <title>Genomic Encyclopedia of Type Strains, Phase III (KMG-III): the genomes of soil and plant-associated and newly described type strains.</title>
        <authorList>
            <person name="Whitman W."/>
        </authorList>
    </citation>
    <scope>NUCLEOTIDE SEQUENCE [LARGE SCALE GENOMIC DNA]</scope>
    <source>
        <strain evidence="11 12">CECT 8803</strain>
    </source>
</reference>
<organism evidence="11 12">
    <name type="scientific">Limibacillus halophilus</name>
    <dbReference type="NCBI Taxonomy" id="1579333"/>
    <lineage>
        <taxon>Bacteria</taxon>
        <taxon>Pseudomonadati</taxon>
        <taxon>Pseudomonadota</taxon>
        <taxon>Alphaproteobacteria</taxon>
        <taxon>Rhodospirillales</taxon>
        <taxon>Rhodovibrionaceae</taxon>
        <taxon>Limibacillus</taxon>
    </lineage>
</organism>
<gene>
    <name evidence="7" type="primary">nadE</name>
    <name evidence="11" type="ORF">FHR98_001465</name>
</gene>
<dbReference type="NCBIfam" id="TIGR00552">
    <property type="entry name" value="nadE"/>
    <property type="match status" value="1"/>
</dbReference>
<dbReference type="GO" id="GO:0003952">
    <property type="term" value="F:NAD+ synthase (glutamine-hydrolyzing) activity"/>
    <property type="evidence" value="ECO:0007669"/>
    <property type="project" value="UniProtKB-UniRule"/>
</dbReference>
<comment type="function">
    <text evidence="7">Catalyzes the ATP-dependent amidation of deamido-NAD to form NAD. Uses L-glutamine as a nitrogen source.</text>
</comment>
<dbReference type="RefSeq" id="WP_183415984.1">
    <property type="nucleotide sequence ID" value="NZ_JACHXA010000003.1"/>
</dbReference>
<dbReference type="CDD" id="cd00553">
    <property type="entry name" value="NAD_synthase"/>
    <property type="match status" value="1"/>
</dbReference>
<dbReference type="InterPro" id="IPR014445">
    <property type="entry name" value="Gln-dep_NAD_synthase"/>
</dbReference>
<evidence type="ECO:0000256" key="8">
    <source>
        <dbReference type="PIRNR" id="PIRNR006630"/>
    </source>
</evidence>
<dbReference type="UniPathway" id="UPA00253">
    <property type="reaction ID" value="UER00334"/>
</dbReference>
<dbReference type="InterPro" id="IPR003010">
    <property type="entry name" value="C-N_Hydrolase"/>
</dbReference>
<dbReference type="PIRSF" id="PIRSF006630">
    <property type="entry name" value="NADS_GAT"/>
    <property type="match status" value="1"/>
</dbReference>
<dbReference type="Pfam" id="PF00795">
    <property type="entry name" value="CN_hydrolase"/>
    <property type="match status" value="1"/>
</dbReference>
<evidence type="ECO:0000256" key="7">
    <source>
        <dbReference type="HAMAP-Rule" id="MF_02090"/>
    </source>
</evidence>
<dbReference type="InterPro" id="IPR003694">
    <property type="entry name" value="NAD_synthase"/>
</dbReference>
<feature type="active site" description="Nucleophile; for glutaminase activity" evidence="7">
    <location>
        <position position="159"/>
    </location>
</feature>
<keyword evidence="6 7" id="KW-0520">NAD</keyword>
<keyword evidence="4 7" id="KW-0547">Nucleotide-binding</keyword>
<keyword evidence="3 7" id="KW-0436">Ligase</keyword>
<dbReference type="GO" id="GO:0005737">
    <property type="term" value="C:cytoplasm"/>
    <property type="evidence" value="ECO:0007669"/>
    <property type="project" value="InterPro"/>
</dbReference>
<dbReference type="InterPro" id="IPR022310">
    <property type="entry name" value="NAD/GMP_synthase"/>
</dbReference>
<comment type="caution">
    <text evidence="7">Lacks conserved residue(s) required for the propagation of feature annotation.</text>
</comment>
<feature type="binding site" evidence="7">
    <location>
        <begin position="301"/>
        <end position="308"/>
    </location>
    <ligand>
        <name>ATP</name>
        <dbReference type="ChEBI" id="CHEBI:30616"/>
    </ligand>
</feature>
<feature type="binding site" evidence="7">
    <location>
        <position position="185"/>
    </location>
    <ligand>
        <name>L-glutamine</name>
        <dbReference type="ChEBI" id="CHEBI:58359"/>
    </ligand>
</feature>
<name>A0A839SUS1_9PROT</name>
<dbReference type="GO" id="GO:0004359">
    <property type="term" value="F:glutaminase activity"/>
    <property type="evidence" value="ECO:0007669"/>
    <property type="project" value="InterPro"/>
</dbReference>
<proteinExistence type="inferred from homology"/>
<dbReference type="Gene3D" id="3.60.110.10">
    <property type="entry name" value="Carbon-nitrogen hydrolase"/>
    <property type="match status" value="1"/>
</dbReference>
<feature type="binding site" evidence="7">
    <location>
        <position position="384"/>
    </location>
    <ligand>
        <name>deamido-NAD(+)</name>
        <dbReference type="ChEBI" id="CHEBI:58437"/>
        <note>ligand shared between two neighboring subunits</note>
    </ligand>
</feature>
<dbReference type="GO" id="GO:0005524">
    <property type="term" value="F:ATP binding"/>
    <property type="evidence" value="ECO:0007669"/>
    <property type="project" value="UniProtKB-UniRule"/>
</dbReference>
<evidence type="ECO:0000313" key="12">
    <source>
        <dbReference type="Proteomes" id="UP000581135"/>
    </source>
</evidence>
<evidence type="ECO:0000313" key="11">
    <source>
        <dbReference type="EMBL" id="MBB3065186.1"/>
    </source>
</evidence>
<evidence type="ECO:0000256" key="3">
    <source>
        <dbReference type="ARBA" id="ARBA00022598"/>
    </source>
</evidence>
<dbReference type="GO" id="GO:0009435">
    <property type="term" value="P:NAD+ biosynthetic process"/>
    <property type="evidence" value="ECO:0007669"/>
    <property type="project" value="UniProtKB-UniRule"/>
</dbReference>
<keyword evidence="12" id="KW-1185">Reference proteome</keyword>
<evidence type="ECO:0000256" key="9">
    <source>
        <dbReference type="RuleBase" id="RU003811"/>
    </source>
</evidence>
<dbReference type="FunFam" id="3.40.50.620:FF:000106">
    <property type="entry name" value="Glutamine-dependent NAD(+) synthetase"/>
    <property type="match status" value="1"/>
</dbReference>
<dbReference type="Gene3D" id="3.40.50.620">
    <property type="entry name" value="HUPs"/>
    <property type="match status" value="1"/>
</dbReference>
<evidence type="ECO:0000256" key="2">
    <source>
        <dbReference type="ARBA" id="ARBA00007145"/>
    </source>
</evidence>
<dbReference type="InterPro" id="IPR014729">
    <property type="entry name" value="Rossmann-like_a/b/a_fold"/>
</dbReference>
<dbReference type="EMBL" id="JACHXA010000003">
    <property type="protein sequence ID" value="MBB3065186.1"/>
    <property type="molecule type" value="Genomic_DNA"/>
</dbReference>
<feature type="binding site" evidence="7">
    <location>
        <position position="532"/>
    </location>
    <ligand>
        <name>deamido-NAD(+)</name>
        <dbReference type="ChEBI" id="CHEBI:58437"/>
        <note>ligand shared between two neighboring subunits</note>
    </ligand>
</feature>
<evidence type="ECO:0000256" key="1">
    <source>
        <dbReference type="ARBA" id="ARBA00005188"/>
    </source>
</evidence>
<protein>
    <recommendedName>
        <fullName evidence="7 8">Glutamine-dependent NAD(+) synthetase</fullName>
        <ecNumber evidence="7 8">6.3.5.1</ecNumber>
    </recommendedName>
    <alternativeName>
        <fullName evidence="7 8">NAD(+) synthase [glutamine-hydrolyzing]</fullName>
    </alternativeName>
</protein>
<comment type="similarity">
    <text evidence="2 7 8">In the C-terminal section; belongs to the NAD synthetase family.</text>
</comment>
<dbReference type="GO" id="GO:0008795">
    <property type="term" value="F:NAD+ synthase activity"/>
    <property type="evidence" value="ECO:0007669"/>
    <property type="project" value="UniProtKB-UniRule"/>
</dbReference>
<evidence type="ECO:0000256" key="6">
    <source>
        <dbReference type="ARBA" id="ARBA00023027"/>
    </source>
</evidence>
<dbReference type="SUPFAM" id="SSF56317">
    <property type="entry name" value="Carbon-nitrogen hydrolase"/>
    <property type="match status" value="1"/>
</dbReference>
<comment type="caution">
    <text evidence="11">The sequence shown here is derived from an EMBL/GenBank/DDBJ whole genome shotgun (WGS) entry which is preliminary data.</text>
</comment>
<feature type="binding site" evidence="7">
    <location>
        <position position="191"/>
    </location>
    <ligand>
        <name>L-glutamine</name>
        <dbReference type="ChEBI" id="CHEBI:58359"/>
    </ligand>
</feature>